<reference evidence="2" key="1">
    <citation type="journal article" date="2010" name="Science">
        <title>Signatures of adaptation to obligate biotrophy in the Hyaloperonospora arabidopsidis genome.</title>
        <authorList>
            <person name="Baxter L."/>
            <person name="Tripathy S."/>
            <person name="Ishaque N."/>
            <person name="Boot N."/>
            <person name="Cabral A."/>
            <person name="Kemen E."/>
            <person name="Thines M."/>
            <person name="Ah-Fong A."/>
            <person name="Anderson R."/>
            <person name="Badejoko W."/>
            <person name="Bittner-Eddy P."/>
            <person name="Boore J.L."/>
            <person name="Chibucos M.C."/>
            <person name="Coates M."/>
            <person name="Dehal P."/>
            <person name="Delehaunty K."/>
            <person name="Dong S."/>
            <person name="Downton P."/>
            <person name="Dumas B."/>
            <person name="Fabro G."/>
            <person name="Fronick C."/>
            <person name="Fuerstenberg S.I."/>
            <person name="Fulton L."/>
            <person name="Gaulin E."/>
            <person name="Govers F."/>
            <person name="Hughes L."/>
            <person name="Humphray S."/>
            <person name="Jiang R.H."/>
            <person name="Judelson H."/>
            <person name="Kamoun S."/>
            <person name="Kyung K."/>
            <person name="Meijer H."/>
            <person name="Minx P."/>
            <person name="Morris P."/>
            <person name="Nelson J."/>
            <person name="Phuntumart V."/>
            <person name="Qutob D."/>
            <person name="Rehmany A."/>
            <person name="Rougon-Cardoso A."/>
            <person name="Ryden P."/>
            <person name="Torto-Alalibo T."/>
            <person name="Studholme D."/>
            <person name="Wang Y."/>
            <person name="Win J."/>
            <person name="Wood J."/>
            <person name="Clifton S.W."/>
            <person name="Rogers J."/>
            <person name="Van den Ackerveken G."/>
            <person name="Jones J.D."/>
            <person name="McDowell J.M."/>
            <person name="Beynon J."/>
            <person name="Tyler B.M."/>
        </authorList>
    </citation>
    <scope>NUCLEOTIDE SEQUENCE [LARGE SCALE GENOMIC DNA]</scope>
    <source>
        <strain evidence="2">Emoy2</strain>
    </source>
</reference>
<name>M4BUE0_HYAAE</name>
<dbReference type="EnsemblProtists" id="HpaT810128">
    <property type="protein sequence ID" value="HpaP810128"/>
    <property type="gene ID" value="HpaG810128"/>
</dbReference>
<dbReference type="HOGENOM" id="CLU_2202074_0_0_1"/>
<keyword evidence="2" id="KW-1185">Reference proteome</keyword>
<sequence length="108" mass="11431">MAGVAFRIAGGTSCRVSTAAWNSRLGSFTVHGGFSTDHHGTGVSSGTKPFLMIWSISLDASSITTTVTFRCQLCSAACVVVSLSCAPWHIVGGFLRRPWSWTVCSSMI</sequence>
<protein>
    <submittedName>
        <fullName evidence="1">Uncharacterized protein</fullName>
    </submittedName>
</protein>
<evidence type="ECO:0000313" key="1">
    <source>
        <dbReference type="EnsemblProtists" id="HpaP810128"/>
    </source>
</evidence>
<proteinExistence type="predicted"/>
<reference evidence="1" key="2">
    <citation type="submission" date="2015-06" db="UniProtKB">
        <authorList>
            <consortium name="EnsemblProtists"/>
        </authorList>
    </citation>
    <scope>IDENTIFICATION</scope>
    <source>
        <strain evidence="1">Emoy2</strain>
    </source>
</reference>
<dbReference type="VEuPathDB" id="FungiDB:HpaG803043"/>
<organism evidence="1 2">
    <name type="scientific">Hyaloperonospora arabidopsidis (strain Emoy2)</name>
    <name type="common">Downy mildew agent</name>
    <name type="synonym">Peronospora arabidopsidis</name>
    <dbReference type="NCBI Taxonomy" id="559515"/>
    <lineage>
        <taxon>Eukaryota</taxon>
        <taxon>Sar</taxon>
        <taxon>Stramenopiles</taxon>
        <taxon>Oomycota</taxon>
        <taxon>Peronosporomycetes</taxon>
        <taxon>Peronosporales</taxon>
        <taxon>Peronosporaceae</taxon>
        <taxon>Hyaloperonospora</taxon>
    </lineage>
</organism>
<dbReference type="InParanoid" id="M4BUE0"/>
<dbReference type="VEuPathDB" id="FungiDB:HpaG810128"/>
<dbReference type="Proteomes" id="UP000011713">
    <property type="component" value="Unassembled WGS sequence"/>
</dbReference>
<dbReference type="AlphaFoldDB" id="M4BUE0"/>
<evidence type="ECO:0000313" key="2">
    <source>
        <dbReference type="Proteomes" id="UP000011713"/>
    </source>
</evidence>
<accession>M4BUE0</accession>
<dbReference type="EMBL" id="JH598048">
    <property type="status" value="NOT_ANNOTATED_CDS"/>
    <property type="molecule type" value="Genomic_DNA"/>
</dbReference>
<dbReference type="EMBL" id="ABWE02000678">
    <property type="status" value="NOT_ANNOTATED_CDS"/>
    <property type="molecule type" value="Genomic_DNA"/>
</dbReference>
<dbReference type="EnsemblProtists" id="HpaT803043">
    <property type="protein sequence ID" value="HpaP803043"/>
    <property type="gene ID" value="HpaG803043"/>
</dbReference>